<proteinExistence type="predicted"/>
<dbReference type="InterPro" id="IPR058627">
    <property type="entry name" value="MdtA-like_C"/>
</dbReference>
<dbReference type="AlphaFoldDB" id="T1BEC8"/>
<dbReference type="Gene3D" id="2.40.420.20">
    <property type="match status" value="1"/>
</dbReference>
<gene>
    <name evidence="2" type="ORF">B1B_05661</name>
</gene>
<protein>
    <recommendedName>
        <fullName evidence="1">Multidrug resistance protein MdtA-like C-terminal permuted SH3 domain-containing protein</fullName>
    </recommendedName>
</protein>
<reference evidence="2" key="1">
    <citation type="submission" date="2013-08" db="EMBL/GenBank/DDBJ databases">
        <authorList>
            <person name="Mendez C."/>
            <person name="Richter M."/>
            <person name="Ferrer M."/>
            <person name="Sanchez J."/>
        </authorList>
    </citation>
    <scope>NUCLEOTIDE SEQUENCE</scope>
</reference>
<feature type="domain" description="Multidrug resistance protein MdtA-like C-terminal permuted SH3" evidence="1">
    <location>
        <begin position="15"/>
        <end position="41"/>
    </location>
</feature>
<dbReference type="EMBL" id="AUZY01003594">
    <property type="protein sequence ID" value="EQD68182.1"/>
    <property type="molecule type" value="Genomic_DNA"/>
</dbReference>
<evidence type="ECO:0000313" key="2">
    <source>
        <dbReference type="EMBL" id="EQD68182.1"/>
    </source>
</evidence>
<dbReference type="Pfam" id="PF25967">
    <property type="entry name" value="RND-MFP_C"/>
    <property type="match status" value="1"/>
</dbReference>
<accession>T1BEC8</accession>
<evidence type="ECO:0000259" key="1">
    <source>
        <dbReference type="Pfam" id="PF25967"/>
    </source>
</evidence>
<reference evidence="2" key="2">
    <citation type="journal article" date="2014" name="ISME J.">
        <title>Microbial stratification in low pH oxic and suboxic macroscopic growths along an acid mine drainage.</title>
        <authorList>
            <person name="Mendez-Garcia C."/>
            <person name="Mesa V."/>
            <person name="Sprenger R.R."/>
            <person name="Richter M."/>
            <person name="Diez M.S."/>
            <person name="Solano J."/>
            <person name="Bargiela R."/>
            <person name="Golyshina O.V."/>
            <person name="Manteca A."/>
            <person name="Ramos J.L."/>
            <person name="Gallego J.R."/>
            <person name="Llorente I."/>
            <person name="Martins Dos Santos V.A."/>
            <person name="Jensen O.N."/>
            <person name="Pelaez A.I."/>
            <person name="Sanchez J."/>
            <person name="Ferrer M."/>
        </authorList>
    </citation>
    <scope>NUCLEOTIDE SEQUENCE</scope>
</reference>
<organism evidence="2">
    <name type="scientific">mine drainage metagenome</name>
    <dbReference type="NCBI Taxonomy" id="410659"/>
    <lineage>
        <taxon>unclassified sequences</taxon>
        <taxon>metagenomes</taxon>
        <taxon>ecological metagenomes</taxon>
    </lineage>
</organism>
<comment type="caution">
    <text evidence="2">The sequence shown here is derived from an EMBL/GenBank/DDBJ whole genome shotgun (WGS) entry which is preliminary data.</text>
</comment>
<feature type="non-terminal residue" evidence="2">
    <location>
        <position position="1"/>
    </location>
</feature>
<sequence length="55" mass="5859">YRLIHGGRAAVPVSVRFGRASSNTIQILEGLKPGDQVIVSDTSGFAGAHRIRIRG</sequence>
<name>T1BEC8_9ZZZZ</name>